<sequence>MNQTKAYSLEDLLYLMERLRDPVTGCPWDLAQDFHSIVPHTLEEAYEVADVIERQDFAQLPAELGDLLFQVVYYSQMAREESRFEFADVVDTCVRKLVRRHPHVFPSGELHSQREAGKVEPQQVEQQWQQIKAQERAEQQAQPAASVLDGIALNLPALTRATKLQKKAAKVGFDWQELSSVLAKIQEEIAELQEAIEQQDAQAIEHELGDVLFSVGNLARFVKVDPEQALRLTNQRFYQRFNYIEQRLVEQGKEITECDLATLESLWNAAKQSLAKS</sequence>
<dbReference type="CDD" id="cd11528">
    <property type="entry name" value="NTP-PPase_MazG_Nterm"/>
    <property type="match status" value="1"/>
</dbReference>
<feature type="coiled-coil region" evidence="1">
    <location>
        <begin position="175"/>
        <end position="202"/>
    </location>
</feature>
<dbReference type="Pfam" id="PF03819">
    <property type="entry name" value="MazG"/>
    <property type="match status" value="2"/>
</dbReference>
<evidence type="ECO:0000313" key="3">
    <source>
        <dbReference type="EMBL" id="MDM7857977.1"/>
    </source>
</evidence>
<keyword evidence="4" id="KW-1185">Reference proteome</keyword>
<dbReference type="PANTHER" id="PTHR30522">
    <property type="entry name" value="NUCLEOSIDE TRIPHOSPHATE PYROPHOSPHOHYDROLASE"/>
    <property type="match status" value="1"/>
</dbReference>
<dbReference type="Gene3D" id="1.10.287.1080">
    <property type="entry name" value="MazG-like"/>
    <property type="match status" value="2"/>
</dbReference>
<accession>A0ABT7SP60</accession>
<reference evidence="3 4" key="1">
    <citation type="submission" date="2023-06" db="EMBL/GenBank/DDBJ databases">
        <title>Thiopseudomonas sp. CY1220 draft genome sequence.</title>
        <authorList>
            <person name="Zhao G."/>
            <person name="An M."/>
        </authorList>
    </citation>
    <scope>NUCLEOTIDE SEQUENCE [LARGE SCALE GENOMIC DNA]</scope>
    <source>
        <strain evidence="3 4">CY1220</strain>
    </source>
</reference>
<dbReference type="CDD" id="cd11529">
    <property type="entry name" value="NTP-PPase_MazG_Cterm"/>
    <property type="match status" value="1"/>
</dbReference>
<dbReference type="EC" id="3.6.1.9" evidence="3"/>
<dbReference type="InterPro" id="IPR011551">
    <property type="entry name" value="NTP_PyrPHydrolase_MazG"/>
</dbReference>
<evidence type="ECO:0000313" key="4">
    <source>
        <dbReference type="Proteomes" id="UP001241056"/>
    </source>
</evidence>
<feature type="domain" description="NTP pyrophosphohydrolase MazG-like" evidence="2">
    <location>
        <begin position="176"/>
        <end position="235"/>
    </location>
</feature>
<dbReference type="Proteomes" id="UP001241056">
    <property type="component" value="Unassembled WGS sequence"/>
</dbReference>
<dbReference type="NCBIfam" id="NF007113">
    <property type="entry name" value="PRK09562.1"/>
    <property type="match status" value="1"/>
</dbReference>
<dbReference type="SUPFAM" id="SSF101386">
    <property type="entry name" value="all-alpha NTP pyrophosphatases"/>
    <property type="match status" value="2"/>
</dbReference>
<proteinExistence type="predicted"/>
<dbReference type="RefSeq" id="WP_289410632.1">
    <property type="nucleotide sequence ID" value="NZ_JAUCDY010000006.1"/>
</dbReference>
<evidence type="ECO:0000259" key="2">
    <source>
        <dbReference type="Pfam" id="PF03819"/>
    </source>
</evidence>
<keyword evidence="3" id="KW-0378">Hydrolase</keyword>
<dbReference type="EMBL" id="JAUCDY010000006">
    <property type="protein sequence ID" value="MDM7857977.1"/>
    <property type="molecule type" value="Genomic_DNA"/>
</dbReference>
<name>A0ABT7SP60_9GAMM</name>
<dbReference type="NCBIfam" id="TIGR00444">
    <property type="entry name" value="mazG"/>
    <property type="match status" value="1"/>
</dbReference>
<evidence type="ECO:0000256" key="1">
    <source>
        <dbReference type="SAM" id="Coils"/>
    </source>
</evidence>
<protein>
    <submittedName>
        <fullName evidence="3">Nucleoside triphosphate pyrophosphohydrolase</fullName>
        <ecNumber evidence="3">3.6.1.9</ecNumber>
    </submittedName>
</protein>
<keyword evidence="1" id="KW-0175">Coiled coil</keyword>
<dbReference type="PANTHER" id="PTHR30522:SF0">
    <property type="entry name" value="NUCLEOSIDE TRIPHOSPHATE PYROPHOSPHOHYDROLASE"/>
    <property type="match status" value="1"/>
</dbReference>
<dbReference type="InterPro" id="IPR048011">
    <property type="entry name" value="NTP-PPase_MazG-like_C"/>
</dbReference>
<feature type="domain" description="NTP pyrophosphohydrolase MazG-like" evidence="2">
    <location>
        <begin position="32"/>
        <end position="105"/>
    </location>
</feature>
<dbReference type="InterPro" id="IPR004518">
    <property type="entry name" value="MazG-like_dom"/>
</dbReference>
<dbReference type="InterPro" id="IPR048015">
    <property type="entry name" value="NTP-PPase_MazG-like_N"/>
</dbReference>
<gene>
    <name evidence="3" type="primary">mazG</name>
    <name evidence="3" type="ORF">QEZ41_06765</name>
</gene>
<comment type="caution">
    <text evidence="3">The sequence shown here is derived from an EMBL/GenBank/DDBJ whole genome shotgun (WGS) entry which is preliminary data.</text>
</comment>
<organism evidence="3 4">
    <name type="scientific">Thiopseudomonas acetoxidans</name>
    <dbReference type="NCBI Taxonomy" id="3041622"/>
    <lineage>
        <taxon>Bacteria</taxon>
        <taxon>Pseudomonadati</taxon>
        <taxon>Pseudomonadota</taxon>
        <taxon>Gammaproteobacteria</taxon>
        <taxon>Pseudomonadales</taxon>
        <taxon>Pseudomonadaceae</taxon>
        <taxon>Thiopseudomonas</taxon>
    </lineage>
</organism>
<dbReference type="GO" id="GO:0047429">
    <property type="term" value="F:nucleoside triphosphate diphosphatase activity"/>
    <property type="evidence" value="ECO:0007669"/>
    <property type="project" value="UniProtKB-EC"/>
</dbReference>